<dbReference type="InterPro" id="IPR016068">
    <property type="entry name" value="Translin_N"/>
</dbReference>
<dbReference type="GO" id="GO:0043565">
    <property type="term" value="F:sequence-specific DNA binding"/>
    <property type="evidence" value="ECO:0007669"/>
    <property type="project" value="InterPro"/>
</dbReference>
<protein>
    <recommendedName>
        <fullName evidence="5">Translin</fullName>
    </recommendedName>
    <alternativeName>
        <fullName evidence="15">Component 3 of promoter of RISC</fullName>
    </alternativeName>
</protein>
<keyword evidence="18" id="KW-1185">Reference proteome</keyword>
<dbReference type="SUPFAM" id="SSF74784">
    <property type="entry name" value="Translin"/>
    <property type="match status" value="1"/>
</dbReference>
<evidence type="ECO:0000256" key="2">
    <source>
        <dbReference type="ARBA" id="ARBA00004496"/>
    </source>
</evidence>
<dbReference type="GO" id="GO:0003723">
    <property type="term" value="F:RNA binding"/>
    <property type="evidence" value="ECO:0007669"/>
    <property type="project" value="UniProtKB-KW"/>
</dbReference>
<dbReference type="Gene3D" id="1.20.58.200">
    <property type="entry name" value="Translin, domain 2"/>
    <property type="match status" value="1"/>
</dbReference>
<dbReference type="GO" id="GO:0004519">
    <property type="term" value="F:endonuclease activity"/>
    <property type="evidence" value="ECO:0007669"/>
    <property type="project" value="UniProtKB-KW"/>
</dbReference>
<reference evidence="17" key="2">
    <citation type="submission" date="2022-10" db="EMBL/GenBank/DDBJ databases">
        <authorList>
            <consortium name="ENA_rothamsted_submissions"/>
            <consortium name="culmorum"/>
            <person name="King R."/>
        </authorList>
    </citation>
    <scope>NUCLEOTIDE SEQUENCE</scope>
</reference>
<evidence type="ECO:0000313" key="17">
    <source>
        <dbReference type="EMBL" id="CAG9798557.1"/>
    </source>
</evidence>
<comment type="subcellular location">
    <subcellularLocation>
        <location evidence="2">Cytoplasm</location>
    </subcellularLocation>
    <subcellularLocation>
        <location evidence="1">Nucleus</location>
    </subcellularLocation>
</comment>
<keyword evidence="6" id="KW-0963">Cytoplasm</keyword>
<dbReference type="InterPro" id="IPR016069">
    <property type="entry name" value="Translin_C"/>
</dbReference>
<gene>
    <name evidence="17" type="ORF">CHIRRI_LOCUS1539</name>
</gene>
<evidence type="ECO:0000256" key="5">
    <source>
        <dbReference type="ARBA" id="ARBA00022196"/>
    </source>
</evidence>
<dbReference type="FunFam" id="1.20.58.190:FF:000001">
    <property type="entry name" value="Translin"/>
    <property type="match status" value="1"/>
</dbReference>
<evidence type="ECO:0000256" key="7">
    <source>
        <dbReference type="ARBA" id="ARBA00022722"/>
    </source>
</evidence>
<dbReference type="EMBL" id="OU895877">
    <property type="protein sequence ID" value="CAG9798557.1"/>
    <property type="molecule type" value="Genomic_DNA"/>
</dbReference>
<evidence type="ECO:0000256" key="11">
    <source>
        <dbReference type="ARBA" id="ARBA00023125"/>
    </source>
</evidence>
<evidence type="ECO:0000256" key="8">
    <source>
        <dbReference type="ARBA" id="ARBA00022759"/>
    </source>
</evidence>
<feature type="coiled-coil region" evidence="16">
    <location>
        <begin position="7"/>
        <end position="34"/>
    </location>
</feature>
<keyword evidence="11" id="KW-0238">DNA-binding</keyword>
<dbReference type="PANTHER" id="PTHR10741">
    <property type="entry name" value="TRANSLIN AND TRANSLIN ASSOCIATED PROTEIN X"/>
    <property type="match status" value="1"/>
</dbReference>
<keyword evidence="16" id="KW-0175">Coiled coil</keyword>
<evidence type="ECO:0000256" key="3">
    <source>
        <dbReference type="ARBA" id="ARBA00005902"/>
    </source>
</evidence>
<dbReference type="InterPro" id="IPR033956">
    <property type="entry name" value="Translin"/>
</dbReference>
<reference evidence="17" key="1">
    <citation type="submission" date="2022-01" db="EMBL/GenBank/DDBJ databases">
        <authorList>
            <person name="King R."/>
        </authorList>
    </citation>
    <scope>NUCLEOTIDE SEQUENCE</scope>
</reference>
<accession>A0A9N9RJY7</accession>
<dbReference type="GO" id="GO:0005737">
    <property type="term" value="C:cytoplasm"/>
    <property type="evidence" value="ECO:0007669"/>
    <property type="project" value="UniProtKB-SubCell"/>
</dbReference>
<dbReference type="GO" id="GO:0016070">
    <property type="term" value="P:RNA metabolic process"/>
    <property type="evidence" value="ECO:0007669"/>
    <property type="project" value="InterPro"/>
</dbReference>
<dbReference type="GO" id="GO:0016787">
    <property type="term" value="F:hydrolase activity"/>
    <property type="evidence" value="ECO:0007669"/>
    <property type="project" value="UniProtKB-KW"/>
</dbReference>
<evidence type="ECO:0000256" key="1">
    <source>
        <dbReference type="ARBA" id="ARBA00004123"/>
    </source>
</evidence>
<dbReference type="CDD" id="cd14819">
    <property type="entry name" value="Translin"/>
    <property type="match status" value="1"/>
</dbReference>
<proteinExistence type="inferred from homology"/>
<keyword evidence="9" id="KW-0378">Hydrolase</keyword>
<dbReference type="OrthoDB" id="829at2759"/>
<organism evidence="17 18">
    <name type="scientific">Chironomus riparius</name>
    <dbReference type="NCBI Taxonomy" id="315576"/>
    <lineage>
        <taxon>Eukaryota</taxon>
        <taxon>Metazoa</taxon>
        <taxon>Ecdysozoa</taxon>
        <taxon>Arthropoda</taxon>
        <taxon>Hexapoda</taxon>
        <taxon>Insecta</taxon>
        <taxon>Pterygota</taxon>
        <taxon>Neoptera</taxon>
        <taxon>Endopterygota</taxon>
        <taxon>Diptera</taxon>
        <taxon>Nematocera</taxon>
        <taxon>Chironomoidea</taxon>
        <taxon>Chironomidae</taxon>
        <taxon>Chironominae</taxon>
        <taxon>Chironomus</taxon>
    </lineage>
</organism>
<name>A0A9N9RJY7_9DIPT</name>
<comment type="function">
    <text evidence="13">DNA-binding protein that specifically recognizes consensus sequences at the breakpoint junctions in chromosomal translocations, mostly involving immunoglobulin (Ig)/T-cell receptor gene segments. Seems to recognize single-stranded DNA ends generated by staggered breaks occurring at recombination hot spots.</text>
</comment>
<evidence type="ECO:0000256" key="12">
    <source>
        <dbReference type="ARBA" id="ARBA00023242"/>
    </source>
</evidence>
<evidence type="ECO:0000256" key="16">
    <source>
        <dbReference type="SAM" id="Coils"/>
    </source>
</evidence>
<dbReference type="FunFam" id="1.20.58.200:FF:000002">
    <property type="entry name" value="Putative translin"/>
    <property type="match status" value="1"/>
</dbReference>
<comment type="function">
    <text evidence="14">Exhibits both single-stranded and double-stranded endoribonuclease activity. May act as an activator of RNA-induced silencing complex (RISC) by facilitating endonucleolytic cleavage of the siRNA passenger strand.</text>
</comment>
<dbReference type="GO" id="GO:0005634">
    <property type="term" value="C:nucleus"/>
    <property type="evidence" value="ECO:0007669"/>
    <property type="project" value="UniProtKB-SubCell"/>
</dbReference>
<dbReference type="Proteomes" id="UP001153620">
    <property type="component" value="Chromosome 1"/>
</dbReference>
<evidence type="ECO:0000256" key="9">
    <source>
        <dbReference type="ARBA" id="ARBA00022801"/>
    </source>
</evidence>
<dbReference type="AlphaFoldDB" id="A0A9N9RJY7"/>
<evidence type="ECO:0000256" key="6">
    <source>
        <dbReference type="ARBA" id="ARBA00022490"/>
    </source>
</evidence>
<keyword evidence="8" id="KW-0255">Endonuclease</keyword>
<dbReference type="Pfam" id="PF01997">
    <property type="entry name" value="Translin"/>
    <property type="match status" value="1"/>
</dbReference>
<evidence type="ECO:0000256" key="4">
    <source>
        <dbReference type="ARBA" id="ARBA00011685"/>
    </source>
</evidence>
<evidence type="ECO:0000256" key="13">
    <source>
        <dbReference type="ARBA" id="ARBA00025374"/>
    </source>
</evidence>
<evidence type="ECO:0000256" key="15">
    <source>
        <dbReference type="ARBA" id="ARBA00030513"/>
    </source>
</evidence>
<dbReference type="GO" id="GO:0003697">
    <property type="term" value="F:single-stranded DNA binding"/>
    <property type="evidence" value="ECO:0007669"/>
    <property type="project" value="InterPro"/>
</dbReference>
<evidence type="ECO:0000256" key="14">
    <source>
        <dbReference type="ARBA" id="ARBA00025410"/>
    </source>
</evidence>
<comment type="similarity">
    <text evidence="3">Belongs to the translin family.</text>
</comment>
<keyword evidence="12" id="KW-0539">Nucleus</keyword>
<dbReference type="Gene3D" id="1.20.58.190">
    <property type="entry name" value="Translin, domain 1"/>
    <property type="match status" value="1"/>
</dbReference>
<evidence type="ECO:0000313" key="18">
    <source>
        <dbReference type="Proteomes" id="UP001153620"/>
    </source>
</evidence>
<keyword evidence="10" id="KW-0694">RNA-binding</keyword>
<comment type="subunit">
    <text evidence="4">Ring-shaped heterooctamer of six TSN and two TSNAX subunits, DNA/RNA binding occurs inside the ring.</text>
</comment>
<sequence>MDMFNKFNNYLEEEQEIREKIREIVRQIDTESKEAVTVLQIIHTSLTDVMPACLKAREIFQRCNDMYQKLAQVVPTGQYYRFSDHWNWTTQRLISLIALVIYLEAGILVSRDTSAEILGLKSSSSDGFHLDLEMYLMGILQMSNDLSRFAINSVTLGDYSRVLLLQNFISDLSSGFRLLNLKNDALRKRFDGLKYDVKKIEEIVYDLSIRGLLIKPVDTESLPESSMKED</sequence>
<keyword evidence="7" id="KW-0540">Nuclease</keyword>
<dbReference type="InterPro" id="IPR002848">
    <property type="entry name" value="Translin_fam"/>
</dbReference>
<dbReference type="InterPro" id="IPR036081">
    <property type="entry name" value="Translin_sf"/>
</dbReference>
<evidence type="ECO:0000256" key="10">
    <source>
        <dbReference type="ARBA" id="ARBA00022884"/>
    </source>
</evidence>